<dbReference type="AlphaFoldDB" id="A0A6C0K5R6"/>
<dbReference type="SUPFAM" id="SSF52833">
    <property type="entry name" value="Thioredoxin-like"/>
    <property type="match status" value="2"/>
</dbReference>
<reference evidence="1" key="1">
    <citation type="journal article" date="2020" name="Nature">
        <title>Giant virus diversity and host interactions through global metagenomics.</title>
        <authorList>
            <person name="Schulz F."/>
            <person name="Roux S."/>
            <person name="Paez-Espino D."/>
            <person name="Jungbluth S."/>
            <person name="Walsh D.A."/>
            <person name="Denef V.J."/>
            <person name="McMahon K.D."/>
            <person name="Konstantinidis K.T."/>
            <person name="Eloe-Fadrosh E.A."/>
            <person name="Kyrpides N.C."/>
            <person name="Woyke T."/>
        </authorList>
    </citation>
    <scope>NUCLEOTIDE SEQUENCE</scope>
    <source>
        <strain evidence="1">GVMAG-S-1101169-75</strain>
    </source>
</reference>
<evidence type="ECO:0000313" key="1">
    <source>
        <dbReference type="EMBL" id="QHU11424.1"/>
    </source>
</evidence>
<accession>A0A6C0K5R6</accession>
<evidence type="ECO:0008006" key="2">
    <source>
        <dbReference type="Google" id="ProtNLM"/>
    </source>
</evidence>
<proteinExistence type="predicted"/>
<protein>
    <recommendedName>
        <fullName evidence="2">Glutaredoxin domain-containing protein</fullName>
    </recommendedName>
</protein>
<dbReference type="EMBL" id="MN740785">
    <property type="protein sequence ID" value="QHU11424.1"/>
    <property type="molecule type" value="Genomic_DNA"/>
</dbReference>
<dbReference type="InterPro" id="IPR036249">
    <property type="entry name" value="Thioredoxin-like_sf"/>
</dbReference>
<sequence>MSTYSTTEYNNNLTSSYTDYSTPSNYNTLFAQKLPPTVPSMNFPVVLEQGNVFGYDALTHDGDGNQYYNVKSAYGTNCTPNFFVAKCPDNKFIRSFLPGPNEAVSPSACPIDNELVSEGFASGTNMNSTIQSLGLIFFYDKNCEFSKKMYQEFISVLGADNFHKFVQLRDVSISSNEQELTNYGGYAVPFIVSTSTNNTVTGYMPMRQVLATISKKNVSSDIQQVRDLQIMVYVMENCEYCRKLKSMLEPFGSAIQYLDGTDPSNANMVSKAPGFPYIVSKKTGKNMVGLPSTIQQMVASLS</sequence>
<dbReference type="Gene3D" id="3.40.30.10">
    <property type="entry name" value="Glutaredoxin"/>
    <property type="match status" value="1"/>
</dbReference>
<organism evidence="1">
    <name type="scientific">viral metagenome</name>
    <dbReference type="NCBI Taxonomy" id="1070528"/>
    <lineage>
        <taxon>unclassified sequences</taxon>
        <taxon>metagenomes</taxon>
        <taxon>organismal metagenomes</taxon>
    </lineage>
</organism>
<name>A0A6C0K5R6_9ZZZZ</name>